<dbReference type="GO" id="GO:0046872">
    <property type="term" value="F:metal ion binding"/>
    <property type="evidence" value="ECO:0007669"/>
    <property type="project" value="UniProtKB-KW"/>
</dbReference>
<dbReference type="Pfam" id="PF02630">
    <property type="entry name" value="SCO1-SenC"/>
    <property type="match status" value="1"/>
</dbReference>
<feature type="binding site" evidence="2">
    <location>
        <position position="90"/>
    </location>
    <ligand>
        <name>Cu cation</name>
        <dbReference type="ChEBI" id="CHEBI:23378"/>
    </ligand>
</feature>
<keyword evidence="4" id="KW-0472">Membrane</keyword>
<keyword evidence="2" id="KW-0186">Copper</keyword>
<dbReference type="SUPFAM" id="SSF52833">
    <property type="entry name" value="Thioredoxin-like"/>
    <property type="match status" value="1"/>
</dbReference>
<evidence type="ECO:0000256" key="1">
    <source>
        <dbReference type="ARBA" id="ARBA00010996"/>
    </source>
</evidence>
<feature type="binding site" evidence="2">
    <location>
        <position position="94"/>
    </location>
    <ligand>
        <name>Cu cation</name>
        <dbReference type="ChEBI" id="CHEBI:23378"/>
    </ligand>
</feature>
<keyword evidence="3" id="KW-1015">Disulfide bond</keyword>
<dbReference type="InterPro" id="IPR003782">
    <property type="entry name" value="SCO1/SenC"/>
</dbReference>
<dbReference type="Gene3D" id="3.40.30.10">
    <property type="entry name" value="Glutaredoxin"/>
    <property type="match status" value="1"/>
</dbReference>
<dbReference type="PANTHER" id="PTHR12151:SF25">
    <property type="entry name" value="LINALOOL DEHYDRATASE_ISOMERASE DOMAIN-CONTAINING PROTEIN"/>
    <property type="match status" value="1"/>
</dbReference>
<keyword evidence="2" id="KW-0479">Metal-binding</keyword>
<feature type="transmembrane region" description="Helical" evidence="4">
    <location>
        <begin position="12"/>
        <end position="31"/>
    </location>
</feature>
<dbReference type="AlphaFoldDB" id="A0A1I3WEP2"/>
<dbReference type="InterPro" id="IPR036249">
    <property type="entry name" value="Thioredoxin-like_sf"/>
</dbReference>
<keyword evidence="6" id="KW-1185">Reference proteome</keyword>
<gene>
    <name evidence="5" type="ORF">SAMN04488079_104130</name>
</gene>
<feature type="disulfide bond" description="Redox-active" evidence="3">
    <location>
        <begin position="90"/>
        <end position="94"/>
    </location>
</feature>
<comment type="similarity">
    <text evidence="1">Belongs to the SCO1/2 family.</text>
</comment>
<evidence type="ECO:0000256" key="2">
    <source>
        <dbReference type="PIRSR" id="PIRSR603782-1"/>
    </source>
</evidence>
<evidence type="ECO:0000313" key="6">
    <source>
        <dbReference type="Proteomes" id="UP000198924"/>
    </source>
</evidence>
<keyword evidence="4" id="KW-0812">Transmembrane</keyword>
<reference evidence="6" key="1">
    <citation type="submission" date="2016-10" db="EMBL/GenBank/DDBJ databases">
        <authorList>
            <person name="Varghese N."/>
            <person name="Submissions S."/>
        </authorList>
    </citation>
    <scope>NUCLEOTIDE SEQUENCE [LARGE SCALE GENOMIC DNA]</scope>
    <source>
        <strain evidence="6">DSM 11578</strain>
    </source>
</reference>
<sequence>MMFKPIKSVNSKAFLGLYLVITLIILVLWLSRMEFSQPDRRDIPDNLRKFLISPPKPIAQFVLENDKKQVLTNVSLDGKWSFLYFTHLYCQPECDVILNVMQNLQDLFAGHSVQFLVINFGDASDTAALPSNTLKTYGGSSEVIESFTKSFDFLYLEPEEYEHTLKVEQQHYIYLIDPQGRAYAVFKPPFTSLEIQKIFFLLRDFYARSE</sequence>
<organism evidence="5 6">
    <name type="scientific">Methylophaga sulfidovorans</name>
    <dbReference type="NCBI Taxonomy" id="45496"/>
    <lineage>
        <taxon>Bacteria</taxon>
        <taxon>Pseudomonadati</taxon>
        <taxon>Pseudomonadota</taxon>
        <taxon>Gammaproteobacteria</taxon>
        <taxon>Thiotrichales</taxon>
        <taxon>Piscirickettsiaceae</taxon>
        <taxon>Methylophaga</taxon>
    </lineage>
</organism>
<dbReference type="Proteomes" id="UP000198924">
    <property type="component" value="Unassembled WGS sequence"/>
</dbReference>
<keyword evidence="4" id="KW-1133">Transmembrane helix</keyword>
<evidence type="ECO:0000256" key="3">
    <source>
        <dbReference type="PIRSR" id="PIRSR603782-2"/>
    </source>
</evidence>
<dbReference type="EMBL" id="FOSH01000004">
    <property type="protein sequence ID" value="SFK04896.1"/>
    <property type="molecule type" value="Genomic_DNA"/>
</dbReference>
<proteinExistence type="inferred from homology"/>
<evidence type="ECO:0000256" key="4">
    <source>
        <dbReference type="SAM" id="Phobius"/>
    </source>
</evidence>
<name>A0A1I3WEP2_9GAMM</name>
<dbReference type="PANTHER" id="PTHR12151">
    <property type="entry name" value="ELECTRON TRANSPORT PROTIN SCO1/SENC FAMILY MEMBER"/>
    <property type="match status" value="1"/>
</dbReference>
<dbReference type="RefSeq" id="WP_245752811.1">
    <property type="nucleotide sequence ID" value="NZ_FOSH01000004.1"/>
</dbReference>
<protein>
    <submittedName>
        <fullName evidence="5">Cytochrome oxidase Cu insertion factor, SCO1/SenC/PrrC family</fullName>
    </submittedName>
</protein>
<dbReference type="STRING" id="45496.SAMN04488079_104130"/>
<evidence type="ECO:0000313" key="5">
    <source>
        <dbReference type="EMBL" id="SFK04896.1"/>
    </source>
</evidence>
<accession>A0A1I3WEP2</accession>